<dbReference type="GO" id="GO:0005886">
    <property type="term" value="C:plasma membrane"/>
    <property type="evidence" value="ECO:0007669"/>
    <property type="project" value="UniProtKB-SubCell"/>
</dbReference>
<evidence type="ECO:0000313" key="8">
    <source>
        <dbReference type="EMBL" id="KOH47027.1"/>
    </source>
</evidence>
<evidence type="ECO:0000259" key="7">
    <source>
        <dbReference type="Pfam" id="PF12698"/>
    </source>
</evidence>
<comment type="subcellular location">
    <subcellularLocation>
        <location evidence="1">Cell membrane</location>
        <topology evidence="1">Multi-pass membrane protein</topology>
    </subcellularLocation>
</comment>
<feature type="transmembrane region" description="Helical" evidence="6">
    <location>
        <begin position="245"/>
        <end position="266"/>
    </location>
</feature>
<feature type="transmembrane region" description="Helical" evidence="6">
    <location>
        <begin position="201"/>
        <end position="224"/>
    </location>
</feature>
<dbReference type="GO" id="GO:0140359">
    <property type="term" value="F:ABC-type transporter activity"/>
    <property type="evidence" value="ECO:0007669"/>
    <property type="project" value="InterPro"/>
</dbReference>
<evidence type="ECO:0000256" key="5">
    <source>
        <dbReference type="ARBA" id="ARBA00023136"/>
    </source>
</evidence>
<dbReference type="Pfam" id="PF12698">
    <property type="entry name" value="ABC2_membrane_3"/>
    <property type="match status" value="1"/>
</dbReference>
<dbReference type="Gene3D" id="3.40.1710.10">
    <property type="entry name" value="abc type-2 transporter like domain"/>
    <property type="match status" value="1"/>
</dbReference>
<keyword evidence="3 6" id="KW-0812">Transmembrane</keyword>
<dbReference type="EMBL" id="LGIA01000008">
    <property type="protein sequence ID" value="KOH47027.1"/>
    <property type="molecule type" value="Genomic_DNA"/>
</dbReference>
<evidence type="ECO:0000313" key="9">
    <source>
        <dbReference type="Proteomes" id="UP000036958"/>
    </source>
</evidence>
<dbReference type="InterPro" id="IPR051449">
    <property type="entry name" value="ABC-2_transporter_component"/>
</dbReference>
<feature type="transmembrane region" description="Helical" evidence="6">
    <location>
        <begin position="375"/>
        <end position="395"/>
    </location>
</feature>
<feature type="transmembrane region" description="Helical" evidence="6">
    <location>
        <begin position="35"/>
        <end position="53"/>
    </location>
</feature>
<dbReference type="InterPro" id="IPR013525">
    <property type="entry name" value="ABC2_TM"/>
</dbReference>
<accession>A0A0L8VFS0</accession>
<name>A0A0L8VFS0_9BACT</name>
<comment type="caution">
    <text evidence="8">The sequence shown here is derived from an EMBL/GenBank/DDBJ whole genome shotgun (WGS) entry which is preliminary data.</text>
</comment>
<protein>
    <recommendedName>
        <fullName evidence="7">ABC-2 type transporter transmembrane domain-containing protein</fullName>
    </recommendedName>
</protein>
<keyword evidence="4 6" id="KW-1133">Transmembrane helix</keyword>
<feature type="transmembrane region" description="Helical" evidence="6">
    <location>
        <begin position="315"/>
        <end position="333"/>
    </location>
</feature>
<evidence type="ECO:0000256" key="6">
    <source>
        <dbReference type="SAM" id="Phobius"/>
    </source>
</evidence>
<reference evidence="9" key="1">
    <citation type="submission" date="2015-07" db="EMBL/GenBank/DDBJ databases">
        <title>Genome sequencing of Sunxiuqinia dokdonensis strain SK.</title>
        <authorList>
            <person name="Ahn S."/>
            <person name="Kim B.-C."/>
        </authorList>
    </citation>
    <scope>NUCLEOTIDE SEQUENCE [LARGE SCALE GENOMIC DNA]</scope>
    <source>
        <strain evidence="9">SK</strain>
    </source>
</reference>
<feature type="transmembrane region" description="Helical" evidence="6">
    <location>
        <begin position="286"/>
        <end position="308"/>
    </location>
</feature>
<dbReference type="PANTHER" id="PTHR30294">
    <property type="entry name" value="MEMBRANE COMPONENT OF ABC TRANSPORTER YHHJ-RELATED"/>
    <property type="match status" value="1"/>
</dbReference>
<dbReference type="Proteomes" id="UP000036958">
    <property type="component" value="Unassembled WGS sequence"/>
</dbReference>
<feature type="domain" description="ABC-2 type transporter transmembrane" evidence="7">
    <location>
        <begin position="38"/>
        <end position="389"/>
    </location>
</feature>
<proteinExistence type="predicted"/>
<gene>
    <name evidence="8" type="ORF">NC99_01570</name>
</gene>
<organism evidence="8 9">
    <name type="scientific">Sunxiuqinia dokdonensis</name>
    <dbReference type="NCBI Taxonomy" id="1409788"/>
    <lineage>
        <taxon>Bacteria</taxon>
        <taxon>Pseudomonadati</taxon>
        <taxon>Bacteroidota</taxon>
        <taxon>Bacteroidia</taxon>
        <taxon>Marinilabiliales</taxon>
        <taxon>Prolixibacteraceae</taxon>
        <taxon>Sunxiuqinia</taxon>
    </lineage>
</organism>
<dbReference type="STRING" id="1409788.NC99_01570"/>
<evidence type="ECO:0000256" key="4">
    <source>
        <dbReference type="ARBA" id="ARBA00022989"/>
    </source>
</evidence>
<keyword evidence="9" id="KW-1185">Reference proteome</keyword>
<keyword evidence="5 6" id="KW-0472">Membrane</keyword>
<evidence type="ECO:0000256" key="3">
    <source>
        <dbReference type="ARBA" id="ARBA00022692"/>
    </source>
</evidence>
<evidence type="ECO:0000256" key="1">
    <source>
        <dbReference type="ARBA" id="ARBA00004651"/>
    </source>
</evidence>
<evidence type="ECO:0000256" key="2">
    <source>
        <dbReference type="ARBA" id="ARBA00022475"/>
    </source>
</evidence>
<dbReference type="PANTHER" id="PTHR30294:SF46">
    <property type="entry name" value="ABC TRANSPORTER PERMEASE"/>
    <property type="match status" value="1"/>
</dbReference>
<dbReference type="AlphaFoldDB" id="A0A0L8VFS0"/>
<sequence length="410" mass="46149">MIDMKKRLKKIRTGIRMTGQFYQDEMQAILKDQGALLILSGAIIIYSLIYAYAYKMELVREVDTVVVDLDRSSSSRQLVRMIDGTEEVKVSRSATSMKEAREIFDEGEHVGGIVVIPANFENDLLEGVQADVAVYADGSYFLIYRQLLGAAVKSVGTFSAGVEIKRLMAEGKTYEQAMAARDPLSADLHFWFNPSSCYGSFVMPGLILIILQQTLLIGIGMIGGSNKEKNRHSFQVPVALKRGGIFPLLFGKSLSYLTIYSVNSLFTMVLLHNWFDYPNRGSYLDVMALTLLFLLSVIFMGITFSVLFKKRESSILLMVFLSPIVLFLSRISWPADSIPPLLHKLAHVFPSTIMVPAYLRIRDLGVGLVHVRYEYLLLLGQTGFYFLTASVALYFETRHNRKLSQQEEPI</sequence>
<keyword evidence="2" id="KW-1003">Cell membrane</keyword>